<dbReference type="InterPro" id="IPR015795">
    <property type="entry name" value="Pyrv_Knase_C"/>
</dbReference>
<protein>
    <recommendedName>
        <fullName evidence="4 14">Pyruvate kinase</fullName>
        <ecNumber evidence="4 14">2.7.1.40</ecNumber>
    </recommendedName>
</protein>
<feature type="domain" description="Pyruvate kinase C-terminal" evidence="16">
    <location>
        <begin position="402"/>
        <end position="525"/>
    </location>
</feature>
<keyword evidence="18" id="KW-1185">Reference proteome</keyword>
<dbReference type="InterPro" id="IPR036918">
    <property type="entry name" value="Pyrv_Knase_C_sf"/>
</dbReference>
<dbReference type="InterPro" id="IPR015806">
    <property type="entry name" value="Pyrv_Knase_insert_dom_sf"/>
</dbReference>
<dbReference type="EC" id="2.7.1.40" evidence="4 14"/>
<dbReference type="SUPFAM" id="SSF52935">
    <property type="entry name" value="PK C-terminal domain-like"/>
    <property type="match status" value="1"/>
</dbReference>
<reference evidence="17 18" key="1">
    <citation type="journal article" date="2015" name="Genome Biol. Evol.">
        <title>Comparative Genomics of a Bacterivorous Green Alga Reveals Evolutionary Causalities and Consequences of Phago-Mixotrophic Mode of Nutrition.</title>
        <authorList>
            <person name="Burns J.A."/>
            <person name="Paasch A."/>
            <person name="Narechania A."/>
            <person name="Kim E."/>
        </authorList>
    </citation>
    <scope>NUCLEOTIDE SEQUENCE [LARGE SCALE GENOMIC DNA]</scope>
    <source>
        <strain evidence="17 18">PLY_AMNH</strain>
    </source>
</reference>
<comment type="caution">
    <text evidence="17">The sequence shown here is derived from an EMBL/GenBank/DDBJ whole genome shotgun (WGS) entry which is preliminary data.</text>
</comment>
<comment type="catalytic activity">
    <reaction evidence="13 14">
        <text>pyruvate + ATP = phosphoenolpyruvate + ADP + H(+)</text>
        <dbReference type="Rhea" id="RHEA:18157"/>
        <dbReference type="ChEBI" id="CHEBI:15361"/>
        <dbReference type="ChEBI" id="CHEBI:15378"/>
        <dbReference type="ChEBI" id="CHEBI:30616"/>
        <dbReference type="ChEBI" id="CHEBI:58702"/>
        <dbReference type="ChEBI" id="CHEBI:456216"/>
        <dbReference type="EC" id="2.7.1.40"/>
    </reaction>
</comment>
<gene>
    <name evidence="17" type="ORF">CYMTET_11071</name>
</gene>
<evidence type="ECO:0000313" key="17">
    <source>
        <dbReference type="EMBL" id="KAK3281123.1"/>
    </source>
</evidence>
<evidence type="ECO:0000256" key="9">
    <source>
        <dbReference type="ARBA" id="ARBA00022840"/>
    </source>
</evidence>
<keyword evidence="9" id="KW-0067">ATP-binding</keyword>
<dbReference type="Gene3D" id="3.20.20.60">
    <property type="entry name" value="Phosphoenolpyruvate-binding domains"/>
    <property type="match status" value="1"/>
</dbReference>
<sequence length="528" mass="56852">MAMNPAKAELPLSEILKVDTKPTLPLTKVIATVGGNSRSVEELTDLLDAGMSIARFDFSFADAAYHTQTLENLKVAMQKTGKLCATMMDTKGPEVAIVRGSPEIEHPPIIIEEGGLITITTDTTKPCSSEFLPVDFPTLPTLVKIGTSVFVGQYLFTGAETTSCYLTVQSITVDTVVCRANNSATLTGAILNVQIVGVIGENNCLPPTDIQNIVGWCAPNQIDFISLSFCMSANDVLQCRKVLCDAGLRTQVIAKVERAQALKNFEEILTEADGIIFSRGCLGLDIPSEKMFLIQKHVIQKCNEAGKPVVLTRVVDTMTSAPRPTRAEATDVANAVLDGVDAIMLGAETLRGMYAKSATETVLSICSEAEKVYNYESHYSKTIKNVGISNESYELTEATEAEALASSAVRAARKVNAAMLVVFTETGATAKLLAKYKPETPIVSLVIPQLKTDGLTWSMDGVMSARQSLLYRAVFPQLCEPKSANGNNNEKEDLAVKTGKDRGIVQSGDYVVVCQRMGDTSIVKIVEV</sequence>
<dbReference type="AlphaFoldDB" id="A0AAE0GNG4"/>
<dbReference type="Gene3D" id="3.40.1380.20">
    <property type="entry name" value="Pyruvate kinase, C-terminal domain"/>
    <property type="match status" value="1"/>
</dbReference>
<feature type="domain" description="Pyruvate kinase barrel" evidence="15">
    <location>
        <begin position="27"/>
        <end position="357"/>
    </location>
</feature>
<keyword evidence="5 14" id="KW-0808">Transferase</keyword>
<evidence type="ECO:0000256" key="1">
    <source>
        <dbReference type="ARBA" id="ARBA00001958"/>
    </source>
</evidence>
<evidence type="ECO:0000256" key="4">
    <source>
        <dbReference type="ARBA" id="ARBA00012142"/>
    </source>
</evidence>
<dbReference type="GO" id="GO:0005524">
    <property type="term" value="F:ATP binding"/>
    <property type="evidence" value="ECO:0007669"/>
    <property type="project" value="UniProtKB-KW"/>
</dbReference>
<evidence type="ECO:0000259" key="15">
    <source>
        <dbReference type="Pfam" id="PF00224"/>
    </source>
</evidence>
<dbReference type="PANTHER" id="PTHR11817">
    <property type="entry name" value="PYRUVATE KINASE"/>
    <property type="match status" value="1"/>
</dbReference>
<organism evidence="17 18">
    <name type="scientific">Cymbomonas tetramitiformis</name>
    <dbReference type="NCBI Taxonomy" id="36881"/>
    <lineage>
        <taxon>Eukaryota</taxon>
        <taxon>Viridiplantae</taxon>
        <taxon>Chlorophyta</taxon>
        <taxon>Pyramimonadophyceae</taxon>
        <taxon>Pyramimonadales</taxon>
        <taxon>Pyramimonadaceae</taxon>
        <taxon>Cymbomonas</taxon>
    </lineage>
</organism>
<evidence type="ECO:0000256" key="14">
    <source>
        <dbReference type="RuleBase" id="RU000504"/>
    </source>
</evidence>
<dbReference type="Gene3D" id="2.40.33.10">
    <property type="entry name" value="PK beta-barrel domain-like"/>
    <property type="match status" value="1"/>
</dbReference>
<evidence type="ECO:0000256" key="5">
    <source>
        <dbReference type="ARBA" id="ARBA00022679"/>
    </source>
</evidence>
<keyword evidence="10 14" id="KW-0460">Magnesium</keyword>
<evidence type="ECO:0000313" key="18">
    <source>
        <dbReference type="Proteomes" id="UP001190700"/>
    </source>
</evidence>
<dbReference type="Pfam" id="PF02887">
    <property type="entry name" value="PK_C"/>
    <property type="match status" value="1"/>
</dbReference>
<dbReference type="SUPFAM" id="SSF51621">
    <property type="entry name" value="Phosphoenolpyruvate/pyruvate domain"/>
    <property type="match status" value="1"/>
</dbReference>
<keyword evidence="8 14" id="KW-0418">Kinase</keyword>
<keyword evidence="12" id="KW-0670">Pyruvate</keyword>
<dbReference type="EMBL" id="LGRX02004015">
    <property type="protein sequence ID" value="KAK3281123.1"/>
    <property type="molecule type" value="Genomic_DNA"/>
</dbReference>
<evidence type="ECO:0000259" key="16">
    <source>
        <dbReference type="Pfam" id="PF02887"/>
    </source>
</evidence>
<dbReference type="Pfam" id="PF00224">
    <property type="entry name" value="PK"/>
    <property type="match status" value="1"/>
</dbReference>
<dbReference type="GO" id="GO:0000287">
    <property type="term" value="F:magnesium ion binding"/>
    <property type="evidence" value="ECO:0007669"/>
    <property type="project" value="InterPro"/>
</dbReference>
<comment type="pathway">
    <text evidence="2 14">Carbohydrate degradation; glycolysis; pyruvate from D-glyceraldehyde 3-phosphate: step 5/5.</text>
</comment>
<dbReference type="SUPFAM" id="SSF50800">
    <property type="entry name" value="PK beta-barrel domain-like"/>
    <property type="match status" value="1"/>
</dbReference>
<evidence type="ECO:0000256" key="7">
    <source>
        <dbReference type="ARBA" id="ARBA00022741"/>
    </source>
</evidence>
<accession>A0AAE0GNG4</accession>
<dbReference type="GO" id="GO:0016301">
    <property type="term" value="F:kinase activity"/>
    <property type="evidence" value="ECO:0007669"/>
    <property type="project" value="UniProtKB-KW"/>
</dbReference>
<dbReference type="GO" id="GO:0030955">
    <property type="term" value="F:potassium ion binding"/>
    <property type="evidence" value="ECO:0007669"/>
    <property type="project" value="InterPro"/>
</dbReference>
<dbReference type="InterPro" id="IPR001697">
    <property type="entry name" value="Pyr_Knase"/>
</dbReference>
<keyword evidence="11 14" id="KW-0324">Glycolysis</keyword>
<dbReference type="InterPro" id="IPR015793">
    <property type="entry name" value="Pyrv_Knase_brl"/>
</dbReference>
<proteinExistence type="inferred from homology"/>
<keyword evidence="6" id="KW-0479">Metal-binding</keyword>
<dbReference type="InterPro" id="IPR015813">
    <property type="entry name" value="Pyrv/PenolPyrv_kinase-like_dom"/>
</dbReference>
<evidence type="ECO:0000256" key="12">
    <source>
        <dbReference type="ARBA" id="ARBA00023317"/>
    </source>
</evidence>
<evidence type="ECO:0000256" key="13">
    <source>
        <dbReference type="ARBA" id="ARBA00048152"/>
    </source>
</evidence>
<dbReference type="InterPro" id="IPR040442">
    <property type="entry name" value="Pyrv_kinase-like_dom_sf"/>
</dbReference>
<evidence type="ECO:0000256" key="3">
    <source>
        <dbReference type="ARBA" id="ARBA00008663"/>
    </source>
</evidence>
<evidence type="ECO:0000256" key="6">
    <source>
        <dbReference type="ARBA" id="ARBA00022723"/>
    </source>
</evidence>
<dbReference type="Proteomes" id="UP001190700">
    <property type="component" value="Unassembled WGS sequence"/>
</dbReference>
<dbReference type="InterPro" id="IPR011037">
    <property type="entry name" value="Pyrv_Knase-like_insert_dom_sf"/>
</dbReference>
<evidence type="ECO:0000256" key="8">
    <source>
        <dbReference type="ARBA" id="ARBA00022777"/>
    </source>
</evidence>
<comment type="similarity">
    <text evidence="3 14">Belongs to the pyruvate kinase family.</text>
</comment>
<name>A0AAE0GNG4_9CHLO</name>
<keyword evidence="7" id="KW-0547">Nucleotide-binding</keyword>
<evidence type="ECO:0000256" key="11">
    <source>
        <dbReference type="ARBA" id="ARBA00023152"/>
    </source>
</evidence>
<dbReference type="GO" id="GO:0004743">
    <property type="term" value="F:pyruvate kinase activity"/>
    <property type="evidence" value="ECO:0007669"/>
    <property type="project" value="UniProtKB-EC"/>
</dbReference>
<evidence type="ECO:0000256" key="10">
    <source>
        <dbReference type="ARBA" id="ARBA00022842"/>
    </source>
</evidence>
<comment type="cofactor">
    <cofactor evidence="1">
        <name>K(+)</name>
        <dbReference type="ChEBI" id="CHEBI:29103"/>
    </cofactor>
</comment>
<dbReference type="PRINTS" id="PR01050">
    <property type="entry name" value="PYRUVTKNASE"/>
</dbReference>
<dbReference type="NCBIfam" id="TIGR01064">
    <property type="entry name" value="pyruv_kin"/>
    <property type="match status" value="1"/>
</dbReference>
<evidence type="ECO:0000256" key="2">
    <source>
        <dbReference type="ARBA" id="ARBA00004997"/>
    </source>
</evidence>